<dbReference type="HOGENOM" id="CLU_114816_0_0_2"/>
<dbReference type="RefSeq" id="WP_050002238.1">
    <property type="nucleotide sequence ID" value="NZ_CP008887.1"/>
</dbReference>
<sequence length="188" mass="21505">MPDFDPKGFKLVGDYLSSLNNDSGAPPRDAINRTAVGRYYYSAFLQLREVLKNGLKKYPPSLCDKDLRDFIASLEGGSPHAAIIAFLEALKEEINDVRIRQVHNSMVYLRSLRNAADYDLKEMPEIKTPRGSEKVNFSSQSYVRKAQRKYSFVENLLDDEDGDKLEDIIRVRKNTVIDCIKRALKTLR</sequence>
<evidence type="ECO:0008006" key="3">
    <source>
        <dbReference type="Google" id="ProtNLM"/>
    </source>
</evidence>
<gene>
    <name evidence="1" type="ORF">TEU_02275</name>
</gene>
<evidence type="ECO:0000313" key="1">
    <source>
        <dbReference type="EMBL" id="AIU69260.1"/>
    </source>
</evidence>
<reference evidence="1 2" key="1">
    <citation type="journal article" date="2015" name="Int. J. Syst. Evol. Microbiol.">
        <title>Thermococcus eurythermalis sp. nov., a conditional piezophilic hyperthermophilic archaeon with a wide temperature range isolated from an oil-immersed chimney in the Guaymas Basin.</title>
        <authorList>
            <person name="Zhao W."/>
            <person name="Zeng X."/>
            <person name="Xiao X."/>
        </authorList>
    </citation>
    <scope>NUCLEOTIDE SEQUENCE [LARGE SCALE GENOMIC DNA]</scope>
    <source>
        <strain evidence="1 2">A501</strain>
    </source>
</reference>
<dbReference type="AlphaFoldDB" id="A0A097QS06"/>
<dbReference type="STRING" id="1505907.TEU_02275"/>
<proteinExistence type="predicted"/>
<organism evidence="1 2">
    <name type="scientific">Thermococcus eurythermalis</name>
    <dbReference type="NCBI Taxonomy" id="1505907"/>
    <lineage>
        <taxon>Archaea</taxon>
        <taxon>Methanobacteriati</taxon>
        <taxon>Methanobacteriota</taxon>
        <taxon>Thermococci</taxon>
        <taxon>Thermococcales</taxon>
        <taxon>Thermococcaceae</taxon>
        <taxon>Thermococcus</taxon>
    </lineage>
</organism>
<dbReference type="Gene3D" id="1.20.120.330">
    <property type="entry name" value="Nucleotidyltransferases domain 2"/>
    <property type="match status" value="1"/>
</dbReference>
<accession>A0A097QS06</accession>
<evidence type="ECO:0000313" key="2">
    <source>
        <dbReference type="Proteomes" id="UP000029980"/>
    </source>
</evidence>
<dbReference type="EMBL" id="CP008887">
    <property type="protein sequence ID" value="AIU69260.1"/>
    <property type="molecule type" value="Genomic_DNA"/>
</dbReference>
<protein>
    <recommendedName>
        <fullName evidence="3">HEPN domain-containing protein</fullName>
    </recommendedName>
</protein>
<dbReference type="OrthoDB" id="100632at2157"/>
<keyword evidence="2" id="KW-1185">Reference proteome</keyword>
<dbReference type="Proteomes" id="UP000029980">
    <property type="component" value="Chromosome"/>
</dbReference>
<name>A0A097QS06_9EURY</name>
<dbReference type="KEGG" id="teu:TEU_02275"/>
<dbReference type="GeneID" id="25152259"/>